<dbReference type="InterPro" id="IPR036179">
    <property type="entry name" value="Ig-like_dom_sf"/>
</dbReference>
<evidence type="ECO:0000256" key="5">
    <source>
        <dbReference type="SAM" id="MobiDB-lite"/>
    </source>
</evidence>
<dbReference type="FunFam" id="2.60.40.10:FF:000032">
    <property type="entry name" value="palladin isoform X1"/>
    <property type="match status" value="1"/>
</dbReference>
<dbReference type="Pfam" id="PF13927">
    <property type="entry name" value="Ig_3"/>
    <property type="match status" value="1"/>
</dbReference>
<reference evidence="7 8" key="1">
    <citation type="submission" date="2018-04" db="EMBL/GenBank/DDBJ databases">
        <authorList>
            <person name="Zhang X."/>
            <person name="Yuan J."/>
            <person name="Li F."/>
            <person name="Xiang J."/>
        </authorList>
    </citation>
    <scope>NUCLEOTIDE SEQUENCE [LARGE SCALE GENOMIC DNA]</scope>
    <source>
        <tissue evidence="7">Muscle</tissue>
    </source>
</reference>
<proteinExistence type="predicted"/>
<evidence type="ECO:0000259" key="6">
    <source>
        <dbReference type="PROSITE" id="PS50835"/>
    </source>
</evidence>
<evidence type="ECO:0000313" key="7">
    <source>
        <dbReference type="EMBL" id="ROT69098.1"/>
    </source>
</evidence>
<keyword evidence="4" id="KW-0393">Immunoglobulin domain</keyword>
<dbReference type="CDD" id="cd00096">
    <property type="entry name" value="Ig"/>
    <property type="match status" value="1"/>
</dbReference>
<evidence type="ECO:0000256" key="1">
    <source>
        <dbReference type="ARBA" id="ARBA00022729"/>
    </source>
</evidence>
<dbReference type="InterPro" id="IPR051170">
    <property type="entry name" value="Neural/epithelial_adhesion"/>
</dbReference>
<dbReference type="InterPro" id="IPR003599">
    <property type="entry name" value="Ig_sub"/>
</dbReference>
<dbReference type="SMART" id="SM00408">
    <property type="entry name" value="IGc2"/>
    <property type="match status" value="1"/>
</dbReference>
<dbReference type="PROSITE" id="PS50835">
    <property type="entry name" value="IG_LIKE"/>
    <property type="match status" value="1"/>
</dbReference>
<dbReference type="InterPro" id="IPR013783">
    <property type="entry name" value="Ig-like_fold"/>
</dbReference>
<dbReference type="InterPro" id="IPR007110">
    <property type="entry name" value="Ig-like_dom"/>
</dbReference>
<keyword evidence="1" id="KW-0732">Signal</keyword>
<keyword evidence="3" id="KW-1015">Disulfide bond</keyword>
<feature type="region of interest" description="Disordered" evidence="5">
    <location>
        <begin position="100"/>
        <end position="163"/>
    </location>
</feature>
<gene>
    <name evidence="7" type="ORF">C7M84_012755</name>
</gene>
<sequence length="188" mass="21041">MAIEPTIQVPNQLVGSPLGSDLALSCKVEAYPKPITFWRKNNEIMILDGPKYKVLESHHSYHTNMTLVIRDLQMADIGTYTCMARNSINQAEGQIRTYKIDPPATHRPTTDKGPRGGTPSPPLMIIVPKPQVYTRTEPKTATRTRSRWTPRTRPTAKASSRTCSCTSRRTLVTGGRNLENQTGVLRLR</sequence>
<name>A0A423SYI7_PENVA</name>
<dbReference type="Gene3D" id="2.60.40.10">
    <property type="entry name" value="Immunoglobulins"/>
    <property type="match status" value="1"/>
</dbReference>
<organism evidence="7 8">
    <name type="scientific">Penaeus vannamei</name>
    <name type="common">Whiteleg shrimp</name>
    <name type="synonym">Litopenaeus vannamei</name>
    <dbReference type="NCBI Taxonomy" id="6689"/>
    <lineage>
        <taxon>Eukaryota</taxon>
        <taxon>Metazoa</taxon>
        <taxon>Ecdysozoa</taxon>
        <taxon>Arthropoda</taxon>
        <taxon>Crustacea</taxon>
        <taxon>Multicrustacea</taxon>
        <taxon>Malacostraca</taxon>
        <taxon>Eumalacostraca</taxon>
        <taxon>Eucarida</taxon>
        <taxon>Decapoda</taxon>
        <taxon>Dendrobranchiata</taxon>
        <taxon>Penaeoidea</taxon>
        <taxon>Penaeidae</taxon>
        <taxon>Penaeus</taxon>
    </lineage>
</organism>
<dbReference type="PANTHER" id="PTHR12231">
    <property type="entry name" value="CTX-RELATED TYPE I TRANSMEMBRANE PROTEIN"/>
    <property type="match status" value="1"/>
</dbReference>
<evidence type="ECO:0000256" key="3">
    <source>
        <dbReference type="ARBA" id="ARBA00023157"/>
    </source>
</evidence>
<feature type="compositionally biased region" description="Low complexity" evidence="5">
    <location>
        <begin position="151"/>
        <end position="163"/>
    </location>
</feature>
<feature type="domain" description="Ig-like" evidence="6">
    <location>
        <begin position="5"/>
        <end position="101"/>
    </location>
</feature>
<evidence type="ECO:0000256" key="2">
    <source>
        <dbReference type="ARBA" id="ARBA00022737"/>
    </source>
</evidence>
<keyword evidence="8" id="KW-1185">Reference proteome</keyword>
<dbReference type="SMART" id="SM00409">
    <property type="entry name" value="IG"/>
    <property type="match status" value="1"/>
</dbReference>
<accession>A0A423SYI7</accession>
<dbReference type="OrthoDB" id="10012075at2759"/>
<dbReference type="AlphaFoldDB" id="A0A423SYI7"/>
<dbReference type="EMBL" id="QCYY01002607">
    <property type="protein sequence ID" value="ROT69098.1"/>
    <property type="molecule type" value="Genomic_DNA"/>
</dbReference>
<keyword evidence="2" id="KW-0677">Repeat</keyword>
<reference evidence="7 8" key="2">
    <citation type="submission" date="2019-01" db="EMBL/GenBank/DDBJ databases">
        <title>The decoding of complex shrimp genome reveals the adaptation for benthos swimmer, frequently molting mechanism and breeding impact on genome.</title>
        <authorList>
            <person name="Sun Y."/>
            <person name="Gao Y."/>
            <person name="Yu Y."/>
        </authorList>
    </citation>
    <scope>NUCLEOTIDE SEQUENCE [LARGE SCALE GENOMIC DNA]</scope>
    <source>
        <tissue evidence="7">Muscle</tissue>
    </source>
</reference>
<dbReference type="PANTHER" id="PTHR12231:SF253">
    <property type="entry name" value="DPR-INTERACTING PROTEIN ETA, ISOFORM B-RELATED"/>
    <property type="match status" value="1"/>
</dbReference>
<dbReference type="Proteomes" id="UP000283509">
    <property type="component" value="Unassembled WGS sequence"/>
</dbReference>
<evidence type="ECO:0000313" key="8">
    <source>
        <dbReference type="Proteomes" id="UP000283509"/>
    </source>
</evidence>
<protein>
    <recommendedName>
        <fullName evidence="6">Ig-like domain-containing protein</fullName>
    </recommendedName>
</protein>
<dbReference type="SUPFAM" id="SSF48726">
    <property type="entry name" value="Immunoglobulin"/>
    <property type="match status" value="1"/>
</dbReference>
<evidence type="ECO:0000256" key="4">
    <source>
        <dbReference type="ARBA" id="ARBA00023319"/>
    </source>
</evidence>
<dbReference type="GO" id="GO:0043005">
    <property type="term" value="C:neuron projection"/>
    <property type="evidence" value="ECO:0007669"/>
    <property type="project" value="TreeGrafter"/>
</dbReference>
<comment type="caution">
    <text evidence="7">The sequence shown here is derived from an EMBL/GenBank/DDBJ whole genome shotgun (WGS) entry which is preliminary data.</text>
</comment>
<dbReference type="InterPro" id="IPR003598">
    <property type="entry name" value="Ig_sub2"/>
</dbReference>